<feature type="binding site" description="covalent" evidence="4">
    <location>
        <position position="46"/>
    </location>
    <ligand>
        <name>heme c</name>
        <dbReference type="ChEBI" id="CHEBI:61717"/>
        <label>1</label>
    </ligand>
</feature>
<gene>
    <name evidence="7" type="ORF">SAMN05661077_0788</name>
</gene>
<dbReference type="EMBL" id="FMUN01000002">
    <property type="protein sequence ID" value="SCX94285.1"/>
    <property type="molecule type" value="Genomic_DNA"/>
</dbReference>
<name>A0A1G5BVR5_9GAMM</name>
<evidence type="ECO:0000313" key="8">
    <source>
        <dbReference type="Proteomes" id="UP000183104"/>
    </source>
</evidence>
<dbReference type="InterPro" id="IPR009056">
    <property type="entry name" value="Cyt_c-like_dom"/>
</dbReference>
<dbReference type="PIRSF" id="PIRSF000005">
    <property type="entry name" value="Cytochrome_c4"/>
    <property type="match status" value="1"/>
</dbReference>
<dbReference type="STRING" id="381306.AN478_11225"/>
<dbReference type="PANTHER" id="PTHR33751">
    <property type="entry name" value="CBB3-TYPE CYTOCHROME C OXIDASE SUBUNIT FIXP"/>
    <property type="match status" value="1"/>
</dbReference>
<dbReference type="SUPFAM" id="SSF46626">
    <property type="entry name" value="Cytochrome c"/>
    <property type="match status" value="2"/>
</dbReference>
<keyword evidence="3 5" id="KW-0408">Iron</keyword>
<feature type="binding site" description="covalent" evidence="4">
    <location>
        <position position="148"/>
    </location>
    <ligand>
        <name>heme c</name>
        <dbReference type="ChEBI" id="CHEBI:61717"/>
        <label>2</label>
    </ligand>
</feature>
<evidence type="ECO:0000256" key="1">
    <source>
        <dbReference type="ARBA" id="ARBA00022617"/>
    </source>
</evidence>
<dbReference type="GO" id="GO:0005506">
    <property type="term" value="F:iron ion binding"/>
    <property type="evidence" value="ECO:0007669"/>
    <property type="project" value="InterPro"/>
</dbReference>
<accession>A0A1G5BVR5</accession>
<evidence type="ECO:0000256" key="4">
    <source>
        <dbReference type="PIRSR" id="PIRSR000005-1"/>
    </source>
</evidence>
<feature type="binding site" description="covalent" evidence="4">
    <location>
        <position position="145"/>
    </location>
    <ligand>
        <name>heme c</name>
        <dbReference type="ChEBI" id="CHEBI:61717"/>
        <label>2</label>
    </ligand>
</feature>
<dbReference type="PROSITE" id="PS51007">
    <property type="entry name" value="CYTC"/>
    <property type="match status" value="2"/>
</dbReference>
<feature type="domain" description="Cytochrome c" evidence="6">
    <location>
        <begin position="124"/>
        <end position="214"/>
    </location>
</feature>
<dbReference type="PANTHER" id="PTHR33751:SF11">
    <property type="entry name" value="BLL4483 PROTEIN"/>
    <property type="match status" value="1"/>
</dbReference>
<dbReference type="RefSeq" id="WP_054966686.1">
    <property type="nucleotide sequence ID" value="NZ_FMUN01000002.1"/>
</dbReference>
<dbReference type="Pfam" id="PF13442">
    <property type="entry name" value="Cytochrome_CBB3"/>
    <property type="match status" value="1"/>
</dbReference>
<dbReference type="GO" id="GO:0020037">
    <property type="term" value="F:heme binding"/>
    <property type="evidence" value="ECO:0007669"/>
    <property type="project" value="InterPro"/>
</dbReference>
<feature type="domain" description="Cytochrome c" evidence="6">
    <location>
        <begin position="23"/>
        <end position="110"/>
    </location>
</feature>
<evidence type="ECO:0000313" key="7">
    <source>
        <dbReference type="EMBL" id="SCX94285.1"/>
    </source>
</evidence>
<proteinExistence type="predicted"/>
<evidence type="ECO:0000256" key="2">
    <source>
        <dbReference type="ARBA" id="ARBA00022723"/>
    </source>
</evidence>
<evidence type="ECO:0000259" key="6">
    <source>
        <dbReference type="PROSITE" id="PS51007"/>
    </source>
</evidence>
<comment type="PTM">
    <text evidence="4">Binds 2 heme c groups covalently per subunit.</text>
</comment>
<feature type="binding site" description="covalent" evidence="4">
    <location>
        <position position="43"/>
    </location>
    <ligand>
        <name>heme c</name>
        <dbReference type="ChEBI" id="CHEBI:61717"/>
        <label>1</label>
    </ligand>
</feature>
<evidence type="ECO:0000256" key="3">
    <source>
        <dbReference type="ARBA" id="ARBA00023004"/>
    </source>
</evidence>
<dbReference type="Gene3D" id="1.10.760.10">
    <property type="entry name" value="Cytochrome c-like domain"/>
    <property type="match status" value="2"/>
</dbReference>
<reference evidence="8" key="1">
    <citation type="submission" date="2016-10" db="EMBL/GenBank/DDBJ databases">
        <authorList>
            <person name="Varghese N."/>
        </authorList>
    </citation>
    <scope>NUCLEOTIDE SEQUENCE [LARGE SCALE GENOMIC DNA]</scope>
    <source>
        <strain evidence="8">HL 19</strain>
    </source>
</reference>
<dbReference type="GO" id="GO:0009055">
    <property type="term" value="F:electron transfer activity"/>
    <property type="evidence" value="ECO:0007669"/>
    <property type="project" value="InterPro"/>
</dbReference>
<dbReference type="InterPro" id="IPR024167">
    <property type="entry name" value="Cytochrome_c4-like"/>
</dbReference>
<feature type="binding site" description="axial binding residue" evidence="5">
    <location>
        <position position="149"/>
    </location>
    <ligand>
        <name>heme c</name>
        <dbReference type="ChEBI" id="CHEBI:61717"/>
        <label>2</label>
    </ligand>
    <ligandPart>
        <name>Fe</name>
        <dbReference type="ChEBI" id="CHEBI:18248"/>
    </ligandPart>
</feature>
<sequence length="220" mass="22604">MAKSYAGKALTGLGLLTLPWGVLASDLGETLAQQGNDQGAQACVSCHGADGSGNAAAGFPRLAGLDAAYLAKQLEDFQSDARNQPVMNPIAQGLSAEEIEAVAGYYGDMPAPESAGQGTDASEDVLARGEAIAERGMWDKGVPACTSCHGPDGRGVGEAFPTIAGQHAGYITSQIEAWQSGQRSNDPNRLMAEVAERMTDEEAEAAAAYFASLPAPGSQE</sequence>
<keyword evidence="2 5" id="KW-0479">Metal-binding</keyword>
<dbReference type="InterPro" id="IPR036909">
    <property type="entry name" value="Cyt_c-like_dom_sf"/>
</dbReference>
<dbReference type="Proteomes" id="UP000183104">
    <property type="component" value="Unassembled WGS sequence"/>
</dbReference>
<feature type="binding site" description="axial binding residue" evidence="5">
    <location>
        <position position="47"/>
    </location>
    <ligand>
        <name>heme c</name>
        <dbReference type="ChEBI" id="CHEBI:61717"/>
        <label>1</label>
    </ligand>
    <ligandPart>
        <name>Fe</name>
        <dbReference type="ChEBI" id="CHEBI:18248"/>
    </ligandPart>
</feature>
<feature type="binding site" description="axial binding residue" evidence="5">
    <location>
        <position position="87"/>
    </location>
    <ligand>
        <name>heme c</name>
        <dbReference type="ChEBI" id="CHEBI:61717"/>
        <label>1</label>
    </ligand>
    <ligandPart>
        <name>Fe</name>
        <dbReference type="ChEBI" id="CHEBI:18248"/>
    </ligandPart>
</feature>
<dbReference type="InterPro" id="IPR050597">
    <property type="entry name" value="Cytochrome_c_Oxidase_Subunit"/>
</dbReference>
<dbReference type="Pfam" id="PF00034">
    <property type="entry name" value="Cytochrom_C"/>
    <property type="match status" value="1"/>
</dbReference>
<keyword evidence="8" id="KW-1185">Reference proteome</keyword>
<dbReference type="GO" id="GO:0042597">
    <property type="term" value="C:periplasmic space"/>
    <property type="evidence" value="ECO:0007669"/>
    <property type="project" value="InterPro"/>
</dbReference>
<dbReference type="OrthoDB" id="9773456at2"/>
<dbReference type="AlphaFoldDB" id="A0A1G5BVR5"/>
<feature type="binding site" description="axial binding residue" evidence="5">
    <location>
        <position position="191"/>
    </location>
    <ligand>
        <name>heme c</name>
        <dbReference type="ChEBI" id="CHEBI:61717"/>
        <label>2</label>
    </ligand>
    <ligandPart>
        <name>Fe</name>
        <dbReference type="ChEBI" id="CHEBI:18248"/>
    </ligandPart>
</feature>
<evidence type="ECO:0000256" key="5">
    <source>
        <dbReference type="PIRSR" id="PIRSR000005-2"/>
    </source>
</evidence>
<keyword evidence="1 4" id="KW-0349">Heme</keyword>
<organism evidence="7 8">
    <name type="scientific">Thiohalorhabdus denitrificans</name>
    <dbReference type="NCBI Taxonomy" id="381306"/>
    <lineage>
        <taxon>Bacteria</taxon>
        <taxon>Pseudomonadati</taxon>
        <taxon>Pseudomonadota</taxon>
        <taxon>Gammaproteobacteria</taxon>
        <taxon>Thiohalorhabdales</taxon>
        <taxon>Thiohalorhabdaceae</taxon>
        <taxon>Thiohalorhabdus</taxon>
    </lineage>
</organism>
<protein>
    <submittedName>
        <fullName evidence="7">Cytochrome c553</fullName>
    </submittedName>
</protein>